<dbReference type="AlphaFoldDB" id="A0A183UXB7"/>
<evidence type="ECO:0000313" key="3">
    <source>
        <dbReference type="WBParaSite" id="TCNE_0001313701-mRNA-1"/>
    </source>
</evidence>
<reference evidence="1 2" key="2">
    <citation type="submission" date="2018-11" db="EMBL/GenBank/DDBJ databases">
        <authorList>
            <consortium name="Pathogen Informatics"/>
        </authorList>
    </citation>
    <scope>NUCLEOTIDE SEQUENCE [LARGE SCALE GENOMIC DNA]</scope>
</reference>
<dbReference type="Proteomes" id="UP000050794">
    <property type="component" value="Unassembled WGS sequence"/>
</dbReference>
<accession>A0A183UXB7</accession>
<protein>
    <submittedName>
        <fullName evidence="3">Secreted protein</fullName>
    </submittedName>
</protein>
<reference evidence="3" key="1">
    <citation type="submission" date="2016-06" db="UniProtKB">
        <authorList>
            <consortium name="WormBaseParasite"/>
        </authorList>
    </citation>
    <scope>IDENTIFICATION</scope>
</reference>
<dbReference type="WBParaSite" id="TCNE_0001313701-mRNA-1">
    <property type="protein sequence ID" value="TCNE_0001313701-mRNA-1"/>
    <property type="gene ID" value="TCNE_0001313701"/>
</dbReference>
<proteinExistence type="predicted"/>
<organism evidence="2 3">
    <name type="scientific">Toxocara canis</name>
    <name type="common">Canine roundworm</name>
    <dbReference type="NCBI Taxonomy" id="6265"/>
    <lineage>
        <taxon>Eukaryota</taxon>
        <taxon>Metazoa</taxon>
        <taxon>Ecdysozoa</taxon>
        <taxon>Nematoda</taxon>
        <taxon>Chromadorea</taxon>
        <taxon>Rhabditida</taxon>
        <taxon>Spirurina</taxon>
        <taxon>Ascaridomorpha</taxon>
        <taxon>Ascaridoidea</taxon>
        <taxon>Toxocaridae</taxon>
        <taxon>Toxocara</taxon>
    </lineage>
</organism>
<gene>
    <name evidence="1" type="ORF">TCNE_LOCUS13137</name>
</gene>
<sequence>MVASRCGTMGIMLLVHAPQREPLHHFKYATRIASARNTRCGVVTRTHKLSRFFDSLRVHRSKITAKTP</sequence>
<dbReference type="EMBL" id="UYWY01021576">
    <property type="protein sequence ID" value="VDM44458.1"/>
    <property type="molecule type" value="Genomic_DNA"/>
</dbReference>
<keyword evidence="2" id="KW-1185">Reference proteome</keyword>
<evidence type="ECO:0000313" key="1">
    <source>
        <dbReference type="EMBL" id="VDM44458.1"/>
    </source>
</evidence>
<evidence type="ECO:0000313" key="2">
    <source>
        <dbReference type="Proteomes" id="UP000050794"/>
    </source>
</evidence>
<name>A0A183UXB7_TOXCA</name>